<name>A0A7G7BVD8_9ACTN</name>
<dbReference type="Pfam" id="PF03704">
    <property type="entry name" value="BTAD"/>
    <property type="match status" value="1"/>
</dbReference>
<dbReference type="EMBL" id="CP045702">
    <property type="protein sequence ID" value="QNE79303.1"/>
    <property type="molecule type" value="Genomic_DNA"/>
</dbReference>
<evidence type="ECO:0000256" key="1">
    <source>
        <dbReference type="ARBA" id="ARBA00023012"/>
    </source>
</evidence>
<evidence type="ECO:0000313" key="4">
    <source>
        <dbReference type="Proteomes" id="UP000515307"/>
    </source>
</evidence>
<keyword evidence="4" id="KW-1185">Reference proteome</keyword>
<reference evidence="4" key="1">
    <citation type="submission" date="2019-10" db="EMBL/GenBank/DDBJ databases">
        <title>Antimicrobial potential of Antarctic Bacteria.</title>
        <authorList>
            <person name="Benaud N."/>
            <person name="Edwards R.J."/>
            <person name="Ferrari B.C."/>
        </authorList>
    </citation>
    <scope>NUCLEOTIDE SEQUENCE [LARGE SCALE GENOMIC DNA]</scope>
    <source>
        <strain evidence="4">NBSH44</strain>
    </source>
</reference>
<gene>
    <name evidence="3" type="ORF">F0344_18640</name>
</gene>
<keyword evidence="1" id="KW-0902">Two-component regulatory system</keyword>
<dbReference type="InterPro" id="IPR005158">
    <property type="entry name" value="BTAD"/>
</dbReference>
<dbReference type="AlphaFoldDB" id="A0A7G7BVD8"/>
<dbReference type="GO" id="GO:0000160">
    <property type="term" value="P:phosphorelay signal transduction system"/>
    <property type="evidence" value="ECO:0007669"/>
    <property type="project" value="UniProtKB-KW"/>
</dbReference>
<dbReference type="SUPFAM" id="SSF48452">
    <property type="entry name" value="TPR-like"/>
    <property type="match status" value="1"/>
</dbReference>
<organism evidence="3 4">
    <name type="scientific">Streptomyces finlayi</name>
    <dbReference type="NCBI Taxonomy" id="67296"/>
    <lineage>
        <taxon>Bacteria</taxon>
        <taxon>Bacillati</taxon>
        <taxon>Actinomycetota</taxon>
        <taxon>Actinomycetes</taxon>
        <taxon>Kitasatosporales</taxon>
        <taxon>Streptomycetaceae</taxon>
        <taxon>Streptomyces</taxon>
    </lineage>
</organism>
<dbReference type="Proteomes" id="UP000515307">
    <property type="component" value="Chromosome"/>
</dbReference>
<proteinExistence type="predicted"/>
<dbReference type="KEGG" id="sfiy:F0344_18640"/>
<evidence type="ECO:0000259" key="2">
    <source>
        <dbReference type="Pfam" id="PF03704"/>
    </source>
</evidence>
<dbReference type="InterPro" id="IPR011990">
    <property type="entry name" value="TPR-like_helical_dom_sf"/>
</dbReference>
<feature type="domain" description="Bacterial transcriptional activator" evidence="2">
    <location>
        <begin position="9"/>
        <end position="59"/>
    </location>
</feature>
<accession>A0A7G7BVD8</accession>
<evidence type="ECO:0000313" key="3">
    <source>
        <dbReference type="EMBL" id="QNE79303.1"/>
    </source>
</evidence>
<dbReference type="Gene3D" id="1.25.40.10">
    <property type="entry name" value="Tetratricopeptide repeat domain"/>
    <property type="match status" value="1"/>
</dbReference>
<protein>
    <recommendedName>
        <fullName evidence="2">Bacterial transcriptional activator domain-containing protein</fullName>
    </recommendedName>
</protein>
<sequence>MNWTRRVSRIWRGPAFTGIADVPALASEAARLDESRLGVLEERIGVGLRLGRPTRATRTATVRSWVLV</sequence>